<dbReference type="InterPro" id="IPR011990">
    <property type="entry name" value="TPR-like_helical_dom_sf"/>
</dbReference>
<comment type="caution">
    <text evidence="5">The sequence shown here is derived from an EMBL/GenBank/DDBJ whole genome shotgun (WGS) entry which is preliminary data.</text>
</comment>
<dbReference type="GO" id="GO:0009451">
    <property type="term" value="P:RNA modification"/>
    <property type="evidence" value="ECO:0007669"/>
    <property type="project" value="InterPro"/>
</dbReference>
<dbReference type="NCBIfam" id="TIGR00756">
    <property type="entry name" value="PPR"/>
    <property type="match status" value="7"/>
</dbReference>
<dbReference type="Proteomes" id="UP001386955">
    <property type="component" value="Unassembled WGS sequence"/>
</dbReference>
<dbReference type="FunFam" id="1.25.40.10:FF:000366">
    <property type="entry name" value="Pentatricopeptide (PPR) repeat-containing protein"/>
    <property type="match status" value="1"/>
</dbReference>
<dbReference type="InterPro" id="IPR046848">
    <property type="entry name" value="E_motif"/>
</dbReference>
<dbReference type="FunFam" id="1.25.40.10:FF:000031">
    <property type="entry name" value="Pentatricopeptide repeat-containing protein mitochondrial"/>
    <property type="match status" value="1"/>
</dbReference>
<keyword evidence="6" id="KW-1185">Reference proteome</keyword>
<dbReference type="FunFam" id="1.25.40.10:FF:000381">
    <property type="entry name" value="Pentatricopeptide repeat-containing protein"/>
    <property type="match status" value="3"/>
</dbReference>
<dbReference type="Gene3D" id="1.25.40.10">
    <property type="entry name" value="Tetratricopeptide repeat domain"/>
    <property type="match status" value="7"/>
</dbReference>
<gene>
    <name evidence="5" type="ORF">VNO78_33160</name>
</gene>
<reference evidence="5 6" key="1">
    <citation type="submission" date="2024-01" db="EMBL/GenBank/DDBJ databases">
        <title>The genomes of 5 underutilized Papilionoideae crops provide insights into root nodulation and disease resistanc.</title>
        <authorList>
            <person name="Jiang F."/>
        </authorList>
    </citation>
    <scope>NUCLEOTIDE SEQUENCE [LARGE SCALE GENOMIC DNA]</scope>
    <source>
        <strain evidence="5">DUOXIRENSHENG_FW03</strain>
        <tissue evidence="5">Leaves</tissue>
    </source>
</reference>
<feature type="repeat" description="PPR" evidence="3">
    <location>
        <begin position="684"/>
        <end position="718"/>
    </location>
</feature>
<dbReference type="InterPro" id="IPR002885">
    <property type="entry name" value="PPR_rpt"/>
</dbReference>
<evidence type="ECO:0000256" key="2">
    <source>
        <dbReference type="ARBA" id="ARBA00022737"/>
    </source>
</evidence>
<feature type="repeat" description="PPR" evidence="3">
    <location>
        <begin position="482"/>
        <end position="516"/>
    </location>
</feature>
<dbReference type="InterPro" id="IPR046849">
    <property type="entry name" value="E2_motif"/>
</dbReference>
<feature type="repeat" description="PPR" evidence="3">
    <location>
        <begin position="381"/>
        <end position="415"/>
    </location>
</feature>
<dbReference type="GO" id="GO:0008270">
    <property type="term" value="F:zinc ion binding"/>
    <property type="evidence" value="ECO:0007669"/>
    <property type="project" value="InterPro"/>
</dbReference>
<feature type="repeat" description="PPR" evidence="3">
    <location>
        <begin position="280"/>
        <end position="314"/>
    </location>
</feature>
<dbReference type="FunFam" id="1.25.40.10:FF:000640">
    <property type="entry name" value="Tetratricopeptide repeat (TPR)-like superfamily protein"/>
    <property type="match status" value="1"/>
</dbReference>
<dbReference type="AlphaFoldDB" id="A0AAN9RL38"/>
<dbReference type="FunFam" id="1.25.40.10:FF:000073">
    <property type="entry name" value="Pentatricopeptide repeat-containing protein chloroplastic"/>
    <property type="match status" value="1"/>
</dbReference>
<evidence type="ECO:0000313" key="5">
    <source>
        <dbReference type="EMBL" id="KAK7380645.1"/>
    </source>
</evidence>
<protein>
    <recommendedName>
        <fullName evidence="4">DYW domain-containing protein</fullName>
    </recommendedName>
</protein>
<dbReference type="EMBL" id="JAYMYS010000009">
    <property type="protein sequence ID" value="KAK7380645.1"/>
    <property type="molecule type" value="Genomic_DNA"/>
</dbReference>
<dbReference type="GO" id="GO:0003723">
    <property type="term" value="F:RNA binding"/>
    <property type="evidence" value="ECO:0007669"/>
    <property type="project" value="InterPro"/>
</dbReference>
<dbReference type="Pfam" id="PF01535">
    <property type="entry name" value="PPR"/>
    <property type="match status" value="4"/>
</dbReference>
<feature type="repeat" description="PPR" evidence="3">
    <location>
        <begin position="552"/>
        <end position="582"/>
    </location>
</feature>
<comment type="similarity">
    <text evidence="1">Belongs to the PPR family. PCMP-H subfamily.</text>
</comment>
<feature type="repeat" description="PPR" evidence="3">
    <location>
        <begin position="583"/>
        <end position="617"/>
    </location>
</feature>
<feature type="repeat" description="PPR" evidence="3">
    <location>
        <begin position="785"/>
        <end position="819"/>
    </location>
</feature>
<keyword evidence="2" id="KW-0677">Repeat</keyword>
<evidence type="ECO:0000256" key="3">
    <source>
        <dbReference type="PROSITE-ProRule" id="PRU00708"/>
    </source>
</evidence>
<accession>A0AAN9RL38</accession>
<dbReference type="PROSITE" id="PS51375">
    <property type="entry name" value="PPR"/>
    <property type="match status" value="7"/>
</dbReference>
<dbReference type="Pfam" id="PF14432">
    <property type="entry name" value="DYW_deaminase"/>
    <property type="match status" value="1"/>
</dbReference>
<dbReference type="Pfam" id="PF20430">
    <property type="entry name" value="Eplus_motif"/>
    <property type="match status" value="1"/>
</dbReference>
<sequence>MNLGRYRPETEGLLNIGDKYQQLPSMLTSPIFLRPFFFLYPKFYSFPHKCKFPLQYFPKPVSNNHKLLCQHLNFPAFSNAALSYAHSNDEGDANANGIEFLHFMEERGIRANSQTFLWLLEGCLSSGSFSDGWKLHGKILKMGFCAEVVLCERLVDLYIAFDDLDGAVKVFDEMPVRPLSCWNKVLHRFLAGRMTGHVLGLFRRMVREKVKPDERTYAGVLRGCGGGDVPFHCVEQIHARTITHGYENSLLVCNPLIDLYFKNGFLNSAKKVFDSLQKRDSVSWVAMISGLSQSGCEEEAILLFCQMHTSGISPTPYIFSSVLSACTKVEFFKLGEQLHGLVLRQGFSSETYVCNALVTLYSRLGNFIFAEQVFNAMYERDEVSYNSLISGLAQQGYSERALELFKKMHLDSLKPDCVTVASLLSACSSVGALLVGKQFHSYAIKAGMSSDIILEGSLLDLYVKCSDTKTAHEFFLSTETENVVLWNVMLMAYGKLDNLDESCKIFTQMQMEGIVPNQFTYPSILRTCSCLRALDLGEQIHTQVLKTGFQSNVYVSSVLIDMYAKLGKLDTALKILRRLKEKDVVSWTAMIAGYAQHEKFADALNLFKEMQDHGIQSDNIGFASAISACAGIQALNQGKQIHAQACVSGYSDDVSVGNALVSLYARCGKVQEAYFAFDKIFAKDNISWNSLISGFAQSGHYEEALSLFSQMNKTGLEINSFTFGPAVSAAANVANVKVGKQIHAMTIKTGYDSETEVSNVLITLYAKCGSIDDAERQFSEMPEKNEISWNAMLTGYSQHGHGFEALSLFEDMKQLDVLPNHVTFVGVLSACSHVGSVDEGISYFQSMSEVHGLEPKPEHYACVVDLLGRSGLLSRARRFIEEMPIQPDAMVWRTLLSACIVHKNIDVGEFAASHLLELEPKDSATYVLLSNMYAVTGKWGCRDRTRQMMKDRGVKKEPGQSWMEVNNLVHAFFAGDQKHPHVDKIYEYLSDLNEQAAENGYIPQSNSLLNDVERHQKGPTQIIHSEKLAITFGLLSLASSTPIHVFKNLRVCGDCHNWIKYVSKISDRVIIVRDSYRFHHFKGGICSCKDYWSESDIKECIGDRVSRGGSKRKPGDCCQMKLKGRSQTVEEAKMRLIKVSLQGPKTVGKGTPEE</sequence>
<dbReference type="Pfam" id="PF13041">
    <property type="entry name" value="PPR_2"/>
    <property type="match status" value="5"/>
</dbReference>
<dbReference type="FunFam" id="1.25.40.10:FF:002118">
    <property type="entry name" value="Pentatricopeptide repeat-containing protein At4g13650"/>
    <property type="match status" value="1"/>
</dbReference>
<evidence type="ECO:0000313" key="6">
    <source>
        <dbReference type="Proteomes" id="UP001386955"/>
    </source>
</evidence>
<dbReference type="Pfam" id="PF20431">
    <property type="entry name" value="E_motif"/>
    <property type="match status" value="1"/>
</dbReference>
<organism evidence="5 6">
    <name type="scientific">Psophocarpus tetragonolobus</name>
    <name type="common">Winged bean</name>
    <name type="synonym">Dolichos tetragonolobus</name>
    <dbReference type="NCBI Taxonomy" id="3891"/>
    <lineage>
        <taxon>Eukaryota</taxon>
        <taxon>Viridiplantae</taxon>
        <taxon>Streptophyta</taxon>
        <taxon>Embryophyta</taxon>
        <taxon>Tracheophyta</taxon>
        <taxon>Spermatophyta</taxon>
        <taxon>Magnoliopsida</taxon>
        <taxon>eudicotyledons</taxon>
        <taxon>Gunneridae</taxon>
        <taxon>Pentapetalae</taxon>
        <taxon>rosids</taxon>
        <taxon>fabids</taxon>
        <taxon>Fabales</taxon>
        <taxon>Fabaceae</taxon>
        <taxon>Papilionoideae</taxon>
        <taxon>50 kb inversion clade</taxon>
        <taxon>NPAAA clade</taxon>
        <taxon>indigoferoid/millettioid clade</taxon>
        <taxon>Phaseoleae</taxon>
        <taxon>Psophocarpus</taxon>
    </lineage>
</organism>
<evidence type="ECO:0000256" key="1">
    <source>
        <dbReference type="ARBA" id="ARBA00006643"/>
    </source>
</evidence>
<dbReference type="InterPro" id="IPR032867">
    <property type="entry name" value="DYW_dom"/>
</dbReference>
<dbReference type="InterPro" id="IPR046960">
    <property type="entry name" value="PPR_At4g14850-like_plant"/>
</dbReference>
<name>A0AAN9RL38_PSOTE</name>
<dbReference type="PANTHER" id="PTHR47926">
    <property type="entry name" value="PENTATRICOPEPTIDE REPEAT-CONTAINING PROTEIN"/>
    <property type="match status" value="1"/>
</dbReference>
<evidence type="ECO:0000259" key="4">
    <source>
        <dbReference type="Pfam" id="PF14432"/>
    </source>
</evidence>
<proteinExistence type="inferred from homology"/>
<feature type="domain" description="DYW" evidence="4">
    <location>
        <begin position="1000"/>
        <end position="1092"/>
    </location>
</feature>